<evidence type="ECO:0000256" key="3">
    <source>
        <dbReference type="ARBA" id="ARBA00022448"/>
    </source>
</evidence>
<evidence type="ECO:0000313" key="10">
    <source>
        <dbReference type="Proteomes" id="UP000034704"/>
    </source>
</evidence>
<keyword evidence="4" id="KW-1003">Cell membrane</keyword>
<dbReference type="InterPro" id="IPR045863">
    <property type="entry name" value="CorA_TM1_TM2"/>
</dbReference>
<keyword evidence="5 8" id="KW-0812">Transmembrane</keyword>
<dbReference type="GO" id="GO:0015095">
    <property type="term" value="F:magnesium ion transmembrane transporter activity"/>
    <property type="evidence" value="ECO:0007669"/>
    <property type="project" value="TreeGrafter"/>
</dbReference>
<keyword evidence="7 8" id="KW-0472">Membrane</keyword>
<dbReference type="Gene3D" id="3.30.460.20">
    <property type="entry name" value="CorA soluble domain-like"/>
    <property type="match status" value="1"/>
</dbReference>
<evidence type="ECO:0000256" key="6">
    <source>
        <dbReference type="ARBA" id="ARBA00022989"/>
    </source>
</evidence>
<feature type="transmembrane region" description="Helical" evidence="8">
    <location>
        <begin position="279"/>
        <end position="298"/>
    </location>
</feature>
<comment type="similarity">
    <text evidence="2">Belongs to the CorA metal ion transporter (MIT) (TC 1.A.35) family.</text>
</comment>
<dbReference type="Pfam" id="PF01544">
    <property type="entry name" value="CorA"/>
    <property type="match status" value="1"/>
</dbReference>
<keyword evidence="3" id="KW-0813">Transport</keyword>
<dbReference type="InterPro" id="IPR002523">
    <property type="entry name" value="MgTranspt_CorA/ZnTranspt_ZntB"/>
</dbReference>
<dbReference type="Gene3D" id="1.20.58.340">
    <property type="entry name" value="Magnesium transport protein CorA, transmembrane region"/>
    <property type="match status" value="2"/>
</dbReference>
<evidence type="ECO:0000256" key="7">
    <source>
        <dbReference type="ARBA" id="ARBA00023136"/>
    </source>
</evidence>
<dbReference type="STRING" id="1618756.UV12_C0003G0012"/>
<sequence length="305" mass="35286">MISRYKYKDLVWVDVLSPTPEEVRVLMDEFNIHPLVAEELLTPTLRSKVDLYDDFIYLILHFPTISHKHDGGRDQEIDFIIGDKFIITSHYDFVDQLHEFSKAFEVNSILEKSNIGDHAGFILFYILKDLYKMLDGELEHISHDFNEIQAKIFGGNERDMVNSISHLNRDLLNFKQILRPHKEVLESFEIAGTKFFGEDFSYYLHTVVGEFYKISSILDGHRETVLDLRDTNDSLLTTKTNDIMKTLTVTAFIILPLTFIGQVFGMSVSSIPLASNPNAFWIILATMGVVGVCLFSYFKFFKKWM</sequence>
<evidence type="ECO:0000256" key="8">
    <source>
        <dbReference type="SAM" id="Phobius"/>
    </source>
</evidence>
<evidence type="ECO:0000313" key="9">
    <source>
        <dbReference type="EMBL" id="KKS48053.1"/>
    </source>
</evidence>
<dbReference type="GO" id="GO:0015087">
    <property type="term" value="F:cobalt ion transmembrane transporter activity"/>
    <property type="evidence" value="ECO:0007669"/>
    <property type="project" value="TreeGrafter"/>
</dbReference>
<accession>A0A0G1CEH6</accession>
<dbReference type="PANTHER" id="PTHR46494:SF1">
    <property type="entry name" value="CORA FAMILY METAL ION TRANSPORTER (EUROFUNG)"/>
    <property type="match status" value="1"/>
</dbReference>
<dbReference type="SUPFAM" id="SSF144083">
    <property type="entry name" value="Magnesium transport protein CorA, transmembrane region"/>
    <property type="match status" value="1"/>
</dbReference>
<dbReference type="CDD" id="cd12822">
    <property type="entry name" value="TmCorA-like"/>
    <property type="match status" value="1"/>
</dbReference>
<feature type="transmembrane region" description="Helical" evidence="8">
    <location>
        <begin position="249"/>
        <end position="273"/>
    </location>
</feature>
<comment type="subcellular location">
    <subcellularLocation>
        <location evidence="1">Cell membrane</location>
        <topology evidence="1">Multi-pass membrane protein</topology>
    </subcellularLocation>
</comment>
<proteinExistence type="inferred from homology"/>
<keyword evidence="6 8" id="KW-1133">Transmembrane helix</keyword>
<dbReference type="EMBL" id="LCDG01000003">
    <property type="protein sequence ID" value="KKS48053.1"/>
    <property type="molecule type" value="Genomic_DNA"/>
</dbReference>
<dbReference type="GO" id="GO:0000287">
    <property type="term" value="F:magnesium ion binding"/>
    <property type="evidence" value="ECO:0007669"/>
    <property type="project" value="TreeGrafter"/>
</dbReference>
<gene>
    <name evidence="9" type="ORF">UV12_C0003G0012</name>
</gene>
<evidence type="ECO:0000256" key="5">
    <source>
        <dbReference type="ARBA" id="ARBA00022692"/>
    </source>
</evidence>
<reference evidence="9 10" key="1">
    <citation type="journal article" date="2015" name="Nature">
        <title>rRNA introns, odd ribosomes, and small enigmatic genomes across a large radiation of phyla.</title>
        <authorList>
            <person name="Brown C.T."/>
            <person name="Hug L.A."/>
            <person name="Thomas B.C."/>
            <person name="Sharon I."/>
            <person name="Castelle C.J."/>
            <person name="Singh A."/>
            <person name="Wilkins M.J."/>
            <person name="Williams K.H."/>
            <person name="Banfield J.F."/>
        </authorList>
    </citation>
    <scope>NUCLEOTIDE SEQUENCE [LARGE SCALE GENOMIC DNA]</scope>
</reference>
<dbReference type="SUPFAM" id="SSF143865">
    <property type="entry name" value="CorA soluble domain-like"/>
    <property type="match status" value="1"/>
</dbReference>
<evidence type="ECO:0000256" key="2">
    <source>
        <dbReference type="ARBA" id="ARBA00009765"/>
    </source>
</evidence>
<dbReference type="GO" id="GO:0050897">
    <property type="term" value="F:cobalt ion binding"/>
    <property type="evidence" value="ECO:0007669"/>
    <property type="project" value="TreeGrafter"/>
</dbReference>
<comment type="caution">
    <text evidence="9">The sequence shown here is derived from an EMBL/GenBank/DDBJ whole genome shotgun (WGS) entry which is preliminary data.</text>
</comment>
<protein>
    <submittedName>
        <fullName evidence="9">Mg/Co transporter</fullName>
    </submittedName>
</protein>
<dbReference type="InterPro" id="IPR045861">
    <property type="entry name" value="CorA_cytoplasmic_dom"/>
</dbReference>
<organism evidence="9 10">
    <name type="scientific">Candidatus Nomurabacteria bacterium GW2011_GWC2_42_20</name>
    <dbReference type="NCBI Taxonomy" id="1618756"/>
    <lineage>
        <taxon>Bacteria</taxon>
        <taxon>Candidatus Nomuraibacteriota</taxon>
    </lineage>
</organism>
<dbReference type="PANTHER" id="PTHR46494">
    <property type="entry name" value="CORA FAMILY METAL ION TRANSPORTER (EUROFUNG)"/>
    <property type="match status" value="1"/>
</dbReference>
<evidence type="ECO:0000256" key="4">
    <source>
        <dbReference type="ARBA" id="ARBA00022475"/>
    </source>
</evidence>
<name>A0A0G1CEH6_9BACT</name>
<dbReference type="AlphaFoldDB" id="A0A0G1CEH6"/>
<dbReference type="Proteomes" id="UP000034704">
    <property type="component" value="Unassembled WGS sequence"/>
</dbReference>
<evidence type="ECO:0000256" key="1">
    <source>
        <dbReference type="ARBA" id="ARBA00004651"/>
    </source>
</evidence>
<dbReference type="GO" id="GO:0005886">
    <property type="term" value="C:plasma membrane"/>
    <property type="evidence" value="ECO:0007669"/>
    <property type="project" value="UniProtKB-SubCell"/>
</dbReference>